<sequence length="507" mass="52756">MKKALTLLLTSFLILAGLSNVASAATPKAGSVCTKPGARASDGKNNFFCQKKGKSGVWTVEGKASGSGNAGNKSGGNSGPQDGALCDANGAKNGRSASGVELECQKGADGKYAWHPASGGSGGGTSSAAANSLAEVFGKDKCSGTSTEITAGIIDPTKVSYFYPMGGMLTSHITPIDHIYVYFPSNSGQSIQKPAGTYLATSPAAGKIIAVEDFAKTNGYPYADYRVVISHSCNLFSVFIHVGKLTGAAAQIASKIGSSGSWAGSIAVKSGEAIADDSENPNFDYSLFDGTKKLKGFANLKSYAQTEQWKPWTADLLDYLPASLKSSYESKFLATASPIGGKIDWDKSGTAQGNWFVEKTNGYRGLGNQGAAYNNHGKVARGYWDTHLAIAPDAVDRNTTIFSIGDWEGCPCQFISKDSSITGASITSSSGVVVIELTEFNFQSPSGAMVSPSEPTKGYLVRSSGSVVGLLALQVQSDGNLKVEKLPGKTSKSEFTGFSSAAKLYTR</sequence>
<reference evidence="2" key="1">
    <citation type="submission" date="2020-05" db="EMBL/GenBank/DDBJ databases">
        <authorList>
            <person name="Chiriac C."/>
            <person name="Salcher M."/>
            <person name="Ghai R."/>
            <person name="Kavagutti S V."/>
        </authorList>
    </citation>
    <scope>NUCLEOTIDE SEQUENCE</scope>
</reference>
<feature type="region of interest" description="Disordered" evidence="1">
    <location>
        <begin position="60"/>
        <end position="90"/>
    </location>
</feature>
<name>A0A6J6BYH7_9ZZZZ</name>
<dbReference type="EMBL" id="CAEZSC010000102">
    <property type="protein sequence ID" value="CAB4543283.1"/>
    <property type="molecule type" value="Genomic_DNA"/>
</dbReference>
<protein>
    <submittedName>
        <fullName evidence="2">Unannotated protein</fullName>
    </submittedName>
</protein>
<proteinExistence type="predicted"/>
<dbReference type="AlphaFoldDB" id="A0A6J6BYH7"/>
<gene>
    <name evidence="2" type="ORF">UFOPK1380_01182</name>
</gene>
<organism evidence="2">
    <name type="scientific">freshwater metagenome</name>
    <dbReference type="NCBI Taxonomy" id="449393"/>
    <lineage>
        <taxon>unclassified sequences</taxon>
        <taxon>metagenomes</taxon>
        <taxon>ecological metagenomes</taxon>
    </lineage>
</organism>
<evidence type="ECO:0000256" key="1">
    <source>
        <dbReference type="SAM" id="MobiDB-lite"/>
    </source>
</evidence>
<evidence type="ECO:0000313" key="2">
    <source>
        <dbReference type="EMBL" id="CAB4543283.1"/>
    </source>
</evidence>
<accession>A0A6J6BYH7</accession>
<feature type="compositionally biased region" description="Low complexity" evidence="1">
    <location>
        <begin position="62"/>
        <end position="72"/>
    </location>
</feature>